<dbReference type="InterPro" id="IPR006203">
    <property type="entry name" value="GHMP_knse_ATP-bd_CS"/>
</dbReference>
<dbReference type="FunFam" id="3.30.70.890:FF:000001">
    <property type="entry name" value="Galactokinase"/>
    <property type="match status" value="1"/>
</dbReference>
<dbReference type="NCBIfam" id="TIGR00131">
    <property type="entry name" value="gal_kin"/>
    <property type="match status" value="1"/>
</dbReference>
<dbReference type="InterPro" id="IPR036554">
    <property type="entry name" value="GHMP_kinase_C_sf"/>
</dbReference>
<dbReference type="InterPro" id="IPR019539">
    <property type="entry name" value="GalKase_N"/>
</dbReference>
<evidence type="ECO:0000256" key="9">
    <source>
        <dbReference type="ARBA" id="ARBA00023144"/>
    </source>
</evidence>
<keyword evidence="6 16" id="KW-0418">Kinase</keyword>
<dbReference type="RefSeq" id="WP_056933821.1">
    <property type="nucleotide sequence ID" value="NZ_CP013050.1"/>
</dbReference>
<evidence type="ECO:0000256" key="8">
    <source>
        <dbReference type="ARBA" id="ARBA00022842"/>
    </source>
</evidence>
<accession>A0A0S1XBB6</accession>
<dbReference type="GO" id="GO:0004335">
    <property type="term" value="F:galactokinase activity"/>
    <property type="evidence" value="ECO:0007669"/>
    <property type="project" value="UniProtKB-UniRule"/>
</dbReference>
<dbReference type="InterPro" id="IPR013750">
    <property type="entry name" value="GHMP_kinase_C_dom"/>
</dbReference>
<dbReference type="GO" id="GO:0046872">
    <property type="term" value="F:metal ion binding"/>
    <property type="evidence" value="ECO:0007669"/>
    <property type="project" value="UniProtKB-KW"/>
</dbReference>
<dbReference type="Pfam" id="PF08544">
    <property type="entry name" value="GHMP_kinases_C"/>
    <property type="match status" value="1"/>
</dbReference>
<keyword evidence="5" id="KW-0547">Nucleotide-binding</keyword>
<feature type="domain" description="GHMP kinase C-terminal" evidence="14">
    <location>
        <begin position="250"/>
        <end position="329"/>
    </location>
</feature>
<dbReference type="SUPFAM" id="SSF54211">
    <property type="entry name" value="Ribosomal protein S5 domain 2-like"/>
    <property type="match status" value="1"/>
</dbReference>
<evidence type="ECO:0000256" key="11">
    <source>
        <dbReference type="ARBA" id="ARBA00052659"/>
    </source>
</evidence>
<evidence type="ECO:0000256" key="12">
    <source>
        <dbReference type="NCBIfam" id="TIGR00131"/>
    </source>
</evidence>
<feature type="domain" description="GHMP kinase N-terminal" evidence="13">
    <location>
        <begin position="70"/>
        <end position="157"/>
    </location>
</feature>
<reference evidence="16 17" key="1">
    <citation type="journal article" date="2016" name="Genome Announc.">
        <title>Complete genome sequence of the hyperthermophilic and piezophilic archaeon Thermococcus barophilus Ch5, capable of growth at the expense of hydrogenogenesis from carbon monoxide and formate.</title>
        <authorList>
            <person name="Oger P."/>
            <person name="Sokolova T.G."/>
            <person name="Kozhevnikova D.A."/>
            <person name="Taranov E.A."/>
            <person name="Vannier P."/>
            <person name="Lee H.S."/>
            <person name="Kwon K.K."/>
            <person name="Kang S.G."/>
            <person name="Lee J.H."/>
            <person name="Bonch-Osmolovskaya E.A."/>
            <person name="Lebedinsky A.V."/>
        </authorList>
    </citation>
    <scope>NUCLEOTIDE SEQUENCE [LARGE SCALE GENOMIC DNA]</scope>
    <source>
        <strain evidence="17">Ch5</strain>
    </source>
</reference>
<comment type="catalytic activity">
    <reaction evidence="11">
        <text>alpha-D-galactose + ATP = alpha-D-galactose 1-phosphate + ADP + H(+)</text>
        <dbReference type="Rhea" id="RHEA:13553"/>
        <dbReference type="ChEBI" id="CHEBI:15378"/>
        <dbReference type="ChEBI" id="CHEBI:28061"/>
        <dbReference type="ChEBI" id="CHEBI:30616"/>
        <dbReference type="ChEBI" id="CHEBI:58336"/>
        <dbReference type="ChEBI" id="CHEBI:456216"/>
        <dbReference type="EC" id="2.7.1.6"/>
    </reaction>
</comment>
<protein>
    <recommendedName>
        <fullName evidence="12">Galactokinase</fullName>
        <ecNumber evidence="12">2.7.1.6</ecNumber>
    </recommendedName>
</protein>
<dbReference type="Gene3D" id="3.30.230.10">
    <property type="match status" value="1"/>
</dbReference>
<evidence type="ECO:0000256" key="10">
    <source>
        <dbReference type="ARBA" id="ARBA00023277"/>
    </source>
</evidence>
<dbReference type="GO" id="GO:0005829">
    <property type="term" value="C:cytosol"/>
    <property type="evidence" value="ECO:0007669"/>
    <property type="project" value="TreeGrafter"/>
</dbReference>
<dbReference type="GO" id="GO:0006012">
    <property type="term" value="P:galactose metabolic process"/>
    <property type="evidence" value="ECO:0007669"/>
    <property type="project" value="UniProtKB-UniRule"/>
</dbReference>
<evidence type="ECO:0000256" key="3">
    <source>
        <dbReference type="ARBA" id="ARBA00022679"/>
    </source>
</evidence>
<dbReference type="PATRIC" id="fig|55802.8.peg.1146"/>
<dbReference type="EMBL" id="CP013050">
    <property type="protein sequence ID" value="ALM75093.1"/>
    <property type="molecule type" value="Genomic_DNA"/>
</dbReference>
<dbReference type="Proteomes" id="UP000066042">
    <property type="component" value="Chromosome"/>
</dbReference>
<dbReference type="InterPro" id="IPR014721">
    <property type="entry name" value="Ribsml_uS5_D2-typ_fold_subgr"/>
</dbReference>
<gene>
    <name evidence="16" type="primary">galK</name>
    <name evidence="16" type="ORF">TBCH5v1_1162</name>
</gene>
<dbReference type="InterPro" id="IPR006206">
    <property type="entry name" value="Mevalonate/galactokinase"/>
</dbReference>
<evidence type="ECO:0000313" key="16">
    <source>
        <dbReference type="EMBL" id="ALM75093.1"/>
    </source>
</evidence>
<sequence length="351" mass="39618">MYKVISPGRVNLIGEHTDYTFGYVMPMAVNLYTVIEGEKGESVELYSEHFKETRTFGLNNLEKENSWIDYVKGIYKVLFEAGFRLRGIRGRISGNLPIGAGLSSSASFELAIMQFLNEVYNLEISREDMALFAQKAENEFVGIPCGIMDQFVIALGKKGHAVFIDTETLHYEYIPLPKDMQILVFYTGIRRKLAASAYADRRGMAETILKRIGKKSSKEVTERDLRGLPGIYKKRFAYIIRENERVLEAKEALKEGDIEQFGRIPTKAHWDIAENYGVSCGELDFFVRKVVKLGAYGARLTGAGFGGAAIAVVDREEAKKIGEKILREYTKAFNWKAQYFLVEASDGVKMV</sequence>
<evidence type="ECO:0000256" key="5">
    <source>
        <dbReference type="ARBA" id="ARBA00022741"/>
    </source>
</evidence>
<evidence type="ECO:0000256" key="7">
    <source>
        <dbReference type="ARBA" id="ARBA00022840"/>
    </source>
</evidence>
<evidence type="ECO:0000313" key="17">
    <source>
        <dbReference type="Proteomes" id="UP000066042"/>
    </source>
</evidence>
<dbReference type="NCBIfam" id="NF003006">
    <property type="entry name" value="PRK03817.1"/>
    <property type="match status" value="1"/>
</dbReference>
<keyword evidence="3 16" id="KW-0808">Transferase</keyword>
<keyword evidence="8" id="KW-0460">Magnesium</keyword>
<comment type="similarity">
    <text evidence="1">Belongs to the GHMP kinase family. GalK subfamily.</text>
</comment>
<dbReference type="SUPFAM" id="SSF55060">
    <property type="entry name" value="GHMP Kinase, C-terminal domain"/>
    <property type="match status" value="1"/>
</dbReference>
<evidence type="ECO:0000256" key="2">
    <source>
        <dbReference type="ARBA" id="ARBA00022490"/>
    </source>
</evidence>
<dbReference type="InterPro" id="IPR019741">
    <property type="entry name" value="Galactokinase_CS"/>
</dbReference>
<evidence type="ECO:0000259" key="14">
    <source>
        <dbReference type="Pfam" id="PF08544"/>
    </source>
</evidence>
<dbReference type="GeneID" id="26136420"/>
<dbReference type="InterPro" id="IPR006204">
    <property type="entry name" value="GHMP_kinase_N_dom"/>
</dbReference>
<keyword evidence="9" id="KW-0299">Galactose metabolism</keyword>
<keyword evidence="4" id="KW-0479">Metal-binding</keyword>
<dbReference type="EC" id="2.7.1.6" evidence="12"/>
<proteinExistence type="inferred from homology"/>
<dbReference type="Gene3D" id="3.30.70.890">
    <property type="entry name" value="GHMP kinase, C-terminal domain"/>
    <property type="match status" value="1"/>
</dbReference>
<evidence type="ECO:0000259" key="13">
    <source>
        <dbReference type="Pfam" id="PF00288"/>
    </source>
</evidence>
<keyword evidence="7" id="KW-0067">ATP-binding</keyword>
<dbReference type="PANTHER" id="PTHR10457:SF7">
    <property type="entry name" value="GALACTOKINASE-RELATED"/>
    <property type="match status" value="1"/>
</dbReference>
<dbReference type="PROSITE" id="PS00106">
    <property type="entry name" value="GALACTOKINASE"/>
    <property type="match status" value="1"/>
</dbReference>
<keyword evidence="10" id="KW-0119">Carbohydrate metabolism</keyword>
<organism evidence="16 17">
    <name type="scientific">Thermococcus barophilus</name>
    <dbReference type="NCBI Taxonomy" id="55802"/>
    <lineage>
        <taxon>Archaea</taxon>
        <taxon>Methanobacteriati</taxon>
        <taxon>Methanobacteriota</taxon>
        <taxon>Thermococci</taxon>
        <taxon>Thermococcales</taxon>
        <taxon>Thermococcaceae</taxon>
        <taxon>Thermococcus</taxon>
    </lineage>
</organism>
<dbReference type="InterPro" id="IPR020568">
    <property type="entry name" value="Ribosomal_Su5_D2-typ_SF"/>
</dbReference>
<evidence type="ECO:0000256" key="4">
    <source>
        <dbReference type="ARBA" id="ARBA00022723"/>
    </source>
</evidence>
<dbReference type="GO" id="GO:0005524">
    <property type="term" value="F:ATP binding"/>
    <property type="evidence" value="ECO:0007669"/>
    <property type="project" value="UniProtKB-UniRule"/>
</dbReference>
<name>A0A0S1XBB6_THEBA</name>
<dbReference type="Pfam" id="PF00288">
    <property type="entry name" value="GHMP_kinases_N"/>
    <property type="match status" value="1"/>
</dbReference>
<dbReference type="AlphaFoldDB" id="A0A0S1XBB6"/>
<evidence type="ECO:0000259" key="15">
    <source>
        <dbReference type="Pfam" id="PF10509"/>
    </source>
</evidence>
<dbReference type="PANTHER" id="PTHR10457">
    <property type="entry name" value="MEVALONATE KINASE/GALACTOKINASE"/>
    <property type="match status" value="1"/>
</dbReference>
<keyword evidence="2" id="KW-0963">Cytoplasm</keyword>
<dbReference type="STRING" id="55802.TBCH5v1_1162"/>
<dbReference type="PIRSF" id="PIRSF000530">
    <property type="entry name" value="Galactokinase"/>
    <property type="match status" value="1"/>
</dbReference>
<evidence type="ECO:0000256" key="1">
    <source>
        <dbReference type="ARBA" id="ARBA00006566"/>
    </source>
</evidence>
<evidence type="ECO:0000256" key="6">
    <source>
        <dbReference type="ARBA" id="ARBA00022777"/>
    </source>
</evidence>
<dbReference type="PRINTS" id="PR00959">
    <property type="entry name" value="MEVGALKINASE"/>
</dbReference>
<dbReference type="FunFam" id="3.30.230.10:FF:000126">
    <property type="entry name" value="Galactokinase"/>
    <property type="match status" value="1"/>
</dbReference>
<dbReference type="PROSITE" id="PS00627">
    <property type="entry name" value="GHMP_KINASES_ATP"/>
    <property type="match status" value="1"/>
</dbReference>
<dbReference type="InterPro" id="IPR000705">
    <property type="entry name" value="Galactokinase"/>
</dbReference>
<dbReference type="PRINTS" id="PR00473">
    <property type="entry name" value="GALCTOKINASE"/>
</dbReference>
<feature type="domain" description="Galactokinase N-terminal" evidence="15">
    <location>
        <begin position="5"/>
        <end position="35"/>
    </location>
</feature>
<dbReference type="Pfam" id="PF10509">
    <property type="entry name" value="GalKase_gal_bdg"/>
    <property type="match status" value="1"/>
</dbReference>